<proteinExistence type="predicted"/>
<dbReference type="AlphaFoldDB" id="A0AA36I523"/>
<feature type="region of interest" description="Disordered" evidence="1">
    <location>
        <begin position="1"/>
        <end position="63"/>
    </location>
</feature>
<feature type="region of interest" description="Disordered" evidence="1">
    <location>
        <begin position="107"/>
        <end position="269"/>
    </location>
</feature>
<comment type="caution">
    <text evidence="2">The sequence shown here is derived from an EMBL/GenBank/DDBJ whole genome shotgun (WGS) entry which is preliminary data.</text>
</comment>
<dbReference type="Proteomes" id="UP001178507">
    <property type="component" value="Unassembled WGS sequence"/>
</dbReference>
<protein>
    <submittedName>
        <fullName evidence="2">Uncharacterized protein</fullName>
    </submittedName>
</protein>
<evidence type="ECO:0000313" key="2">
    <source>
        <dbReference type="EMBL" id="CAJ1380441.1"/>
    </source>
</evidence>
<feature type="region of interest" description="Disordered" evidence="1">
    <location>
        <begin position="296"/>
        <end position="337"/>
    </location>
</feature>
<feature type="compositionally biased region" description="Basic and acidic residues" evidence="1">
    <location>
        <begin position="182"/>
        <end position="241"/>
    </location>
</feature>
<feature type="compositionally biased region" description="Basic and acidic residues" evidence="1">
    <location>
        <begin position="253"/>
        <end position="269"/>
    </location>
</feature>
<feature type="compositionally biased region" description="Basic and acidic residues" evidence="1">
    <location>
        <begin position="296"/>
        <end position="311"/>
    </location>
</feature>
<accession>A0AA36I523</accession>
<feature type="compositionally biased region" description="Basic and acidic residues" evidence="1">
    <location>
        <begin position="322"/>
        <end position="337"/>
    </location>
</feature>
<feature type="region of interest" description="Disordered" evidence="1">
    <location>
        <begin position="365"/>
        <end position="407"/>
    </location>
</feature>
<sequence>MEEPKVGSAGPRRDRRSRLSVVQAEALRSSRAVLEQRQHGEGPEKDPEAEDASGAETGGHAKLLLELAAAKDALKAAQEQLPQVEAENGSSAASELALAALKQELTEARNKQAESREEAARAEKSTAEWRAEHAELAGDAKKHKDELQEATTARDKLQEEMNTEAEELKEAHSSGAEAASKNLEELKEQVARAEKNTAEWRAEHAELAGDAKKHKDELQEASAARDKLQEEMKTAAEELKEAQSSGAEAASKNLEEVKEEVARAEKSTAEWRAEHAELAGDVKKHKDELQEATAARDKLQEKMKTEERAERASLVAPSDACSRLRLDSGESEPGHEVQQRLLLLHQTETDLRRALAAHRYVVRHMVAEQPPNPPNPAAHAKRRETSASESEGEPISSTVRRSVQPSGRDCQDFLFSRAASAASSSAASAMPASAVAWLRGEPSGG</sequence>
<organism evidence="2 3">
    <name type="scientific">Effrenium voratum</name>
    <dbReference type="NCBI Taxonomy" id="2562239"/>
    <lineage>
        <taxon>Eukaryota</taxon>
        <taxon>Sar</taxon>
        <taxon>Alveolata</taxon>
        <taxon>Dinophyceae</taxon>
        <taxon>Suessiales</taxon>
        <taxon>Symbiodiniaceae</taxon>
        <taxon>Effrenium</taxon>
    </lineage>
</organism>
<feature type="compositionally biased region" description="Polar residues" evidence="1">
    <location>
        <begin position="395"/>
        <end position="405"/>
    </location>
</feature>
<keyword evidence="3" id="KW-1185">Reference proteome</keyword>
<evidence type="ECO:0000313" key="3">
    <source>
        <dbReference type="Proteomes" id="UP001178507"/>
    </source>
</evidence>
<name>A0AA36I523_9DINO</name>
<feature type="compositionally biased region" description="Basic and acidic residues" evidence="1">
    <location>
        <begin position="34"/>
        <end position="46"/>
    </location>
</feature>
<dbReference type="EMBL" id="CAUJNA010000713">
    <property type="protein sequence ID" value="CAJ1380441.1"/>
    <property type="molecule type" value="Genomic_DNA"/>
</dbReference>
<feature type="compositionally biased region" description="Basic and acidic residues" evidence="1">
    <location>
        <begin position="107"/>
        <end position="159"/>
    </location>
</feature>
<gene>
    <name evidence="2" type="ORF">EVOR1521_LOCUS8381</name>
</gene>
<reference evidence="2" key="1">
    <citation type="submission" date="2023-08" db="EMBL/GenBank/DDBJ databases">
        <authorList>
            <person name="Chen Y."/>
            <person name="Shah S."/>
            <person name="Dougan E. K."/>
            <person name="Thang M."/>
            <person name="Chan C."/>
        </authorList>
    </citation>
    <scope>NUCLEOTIDE SEQUENCE</scope>
</reference>
<evidence type="ECO:0000256" key="1">
    <source>
        <dbReference type="SAM" id="MobiDB-lite"/>
    </source>
</evidence>